<evidence type="ECO:0000259" key="10">
    <source>
        <dbReference type="PROSITE" id="PS50011"/>
    </source>
</evidence>
<dbReference type="PROSITE" id="PS50293">
    <property type="entry name" value="TPR_REGION"/>
    <property type="match status" value="1"/>
</dbReference>
<evidence type="ECO:0000256" key="5">
    <source>
        <dbReference type="ARBA" id="ARBA00022777"/>
    </source>
</evidence>
<protein>
    <recommendedName>
        <fullName evidence="1">non-specific serine/threonine protein kinase</fullName>
        <ecNumber evidence="1">2.7.11.1</ecNumber>
    </recommendedName>
</protein>
<evidence type="ECO:0000256" key="2">
    <source>
        <dbReference type="ARBA" id="ARBA00022527"/>
    </source>
</evidence>
<evidence type="ECO:0000256" key="1">
    <source>
        <dbReference type="ARBA" id="ARBA00012513"/>
    </source>
</evidence>
<accession>A0ABT2MPX4</accession>
<dbReference type="InterPro" id="IPR011009">
    <property type="entry name" value="Kinase-like_dom_sf"/>
</dbReference>
<sequence length="585" mass="65981">MTDRHELTDSLEWVSYCINPQCQQRQNPETKQVCQSCGTSLFVGDRYRLISPLRPLTQLTSTELFEVEDWGDNAQGSNPLKVLKVLKPTDNRALIRLFEQEARVLTALKHPQIPTVEPYSPFLITLNSGTILRCLVQEKIDGVNLEQWVTEQGPISNHQALEILRQLAELLKFVHSKGFFHRDIKPANIMRRSNGELVLIDFGTAREVSASLVEKREQQTVTRVISEGYTPPEQREGKALPKSDLFALGRTIVYLLTGCSPLEFEDPETGELVGWQAGCPDFNPALAAAINQLIHPISTERTRNPERLLNQLDEIQLVEEFYAPEISILATHSVSNHFSWNRMQTQIFQLIRSPITSKIAVRLLVIAGIRGLLQFLSPELAAKMNAIATQQYNNDEFNQAGLYYRASLMFDSNFASAQYGLAATCEKQGNLDCAIAYYEKAQTSRLDRPASAAMSNHSRLYILNQEYEQAIKLLLVALPRSTEDKIKSAVYKNLGWAYLGKRDYDQAQTHLEKAIEINPAHPDAYCLLARVLWEEGDTVGAENAGENCHLRYEPNNPKPEVETWISKYSTTSAVNKGGKNPEFLD</sequence>
<dbReference type="Gene3D" id="1.10.510.10">
    <property type="entry name" value="Transferase(Phosphotransferase) domain 1"/>
    <property type="match status" value="1"/>
</dbReference>
<evidence type="ECO:0000256" key="4">
    <source>
        <dbReference type="ARBA" id="ARBA00022741"/>
    </source>
</evidence>
<dbReference type="Gene3D" id="1.25.40.10">
    <property type="entry name" value="Tetratricopeptide repeat domain"/>
    <property type="match status" value="1"/>
</dbReference>
<dbReference type="InterPro" id="IPR000719">
    <property type="entry name" value="Prot_kinase_dom"/>
</dbReference>
<organism evidence="11 12">
    <name type="scientific">Laspinema palackyanum D2a</name>
    <dbReference type="NCBI Taxonomy" id="2953684"/>
    <lineage>
        <taxon>Bacteria</taxon>
        <taxon>Bacillati</taxon>
        <taxon>Cyanobacteriota</taxon>
        <taxon>Cyanophyceae</taxon>
        <taxon>Oscillatoriophycideae</taxon>
        <taxon>Oscillatoriales</taxon>
        <taxon>Laspinemataceae</taxon>
        <taxon>Laspinema</taxon>
        <taxon>Laspinema palackyanum</taxon>
    </lineage>
</organism>
<keyword evidence="9" id="KW-0802">TPR repeat</keyword>
<dbReference type="Proteomes" id="UP001525890">
    <property type="component" value="Unassembled WGS sequence"/>
</dbReference>
<evidence type="ECO:0000256" key="3">
    <source>
        <dbReference type="ARBA" id="ARBA00022679"/>
    </source>
</evidence>
<keyword evidence="6" id="KW-0067">ATP-binding</keyword>
<comment type="catalytic activity">
    <reaction evidence="8">
        <text>L-seryl-[protein] + ATP = O-phospho-L-seryl-[protein] + ADP + H(+)</text>
        <dbReference type="Rhea" id="RHEA:17989"/>
        <dbReference type="Rhea" id="RHEA-COMP:9863"/>
        <dbReference type="Rhea" id="RHEA-COMP:11604"/>
        <dbReference type="ChEBI" id="CHEBI:15378"/>
        <dbReference type="ChEBI" id="CHEBI:29999"/>
        <dbReference type="ChEBI" id="CHEBI:30616"/>
        <dbReference type="ChEBI" id="CHEBI:83421"/>
        <dbReference type="ChEBI" id="CHEBI:456216"/>
        <dbReference type="EC" id="2.7.11.1"/>
    </reaction>
</comment>
<dbReference type="SMART" id="SM00028">
    <property type="entry name" value="TPR"/>
    <property type="match status" value="4"/>
</dbReference>
<dbReference type="Pfam" id="PF13424">
    <property type="entry name" value="TPR_12"/>
    <property type="match status" value="1"/>
</dbReference>
<evidence type="ECO:0000313" key="12">
    <source>
        <dbReference type="Proteomes" id="UP001525890"/>
    </source>
</evidence>
<feature type="repeat" description="TPR" evidence="9">
    <location>
        <begin position="488"/>
        <end position="521"/>
    </location>
</feature>
<evidence type="ECO:0000256" key="6">
    <source>
        <dbReference type="ARBA" id="ARBA00022840"/>
    </source>
</evidence>
<dbReference type="SUPFAM" id="SSF56112">
    <property type="entry name" value="Protein kinase-like (PK-like)"/>
    <property type="match status" value="1"/>
</dbReference>
<keyword evidence="4" id="KW-0547">Nucleotide-binding</keyword>
<reference evidence="11 12" key="1">
    <citation type="journal article" date="2022" name="Front. Microbiol.">
        <title>High genomic differentiation and limited gene flow indicate recent cryptic speciation within the genus Laspinema (cyanobacteria).</title>
        <authorList>
            <person name="Stanojkovic A."/>
            <person name="Skoupy S."/>
            <person name="Skaloud P."/>
            <person name="Dvorak P."/>
        </authorList>
    </citation>
    <scope>NUCLEOTIDE SEQUENCE [LARGE SCALE GENOMIC DNA]</scope>
    <source>
        <strain evidence="11 12">D2a</strain>
    </source>
</reference>
<dbReference type="PROSITE" id="PS50005">
    <property type="entry name" value="TPR"/>
    <property type="match status" value="1"/>
</dbReference>
<dbReference type="Pfam" id="PF00069">
    <property type="entry name" value="Pkinase"/>
    <property type="match status" value="1"/>
</dbReference>
<dbReference type="GO" id="GO:0016301">
    <property type="term" value="F:kinase activity"/>
    <property type="evidence" value="ECO:0007669"/>
    <property type="project" value="UniProtKB-KW"/>
</dbReference>
<evidence type="ECO:0000256" key="8">
    <source>
        <dbReference type="ARBA" id="ARBA00048679"/>
    </source>
</evidence>
<gene>
    <name evidence="11" type="ORF">NG799_04460</name>
</gene>
<dbReference type="SMART" id="SM00220">
    <property type="entry name" value="S_TKc"/>
    <property type="match status" value="1"/>
</dbReference>
<dbReference type="InterPro" id="IPR019734">
    <property type="entry name" value="TPR_rpt"/>
</dbReference>
<dbReference type="EC" id="2.7.11.1" evidence="1"/>
<proteinExistence type="predicted"/>
<name>A0ABT2MPX4_9CYAN</name>
<dbReference type="PANTHER" id="PTHR24363">
    <property type="entry name" value="SERINE/THREONINE PROTEIN KINASE"/>
    <property type="match status" value="1"/>
</dbReference>
<dbReference type="PROSITE" id="PS50011">
    <property type="entry name" value="PROTEIN_KINASE_DOM"/>
    <property type="match status" value="1"/>
</dbReference>
<dbReference type="PANTHER" id="PTHR24363:SF0">
    <property type="entry name" value="SERINE_THREONINE KINASE LIKE DOMAIN CONTAINING 1"/>
    <property type="match status" value="1"/>
</dbReference>
<dbReference type="NCBIfam" id="NF045510">
    <property type="entry name" value="4Cys_prefix_kin"/>
    <property type="match status" value="1"/>
</dbReference>
<dbReference type="Pfam" id="PF13181">
    <property type="entry name" value="TPR_8"/>
    <property type="match status" value="1"/>
</dbReference>
<keyword evidence="5 11" id="KW-0418">Kinase</keyword>
<dbReference type="RefSeq" id="WP_368005275.1">
    <property type="nucleotide sequence ID" value="NZ_JAMXFF010000004.1"/>
</dbReference>
<evidence type="ECO:0000256" key="9">
    <source>
        <dbReference type="PROSITE-ProRule" id="PRU00339"/>
    </source>
</evidence>
<evidence type="ECO:0000256" key="7">
    <source>
        <dbReference type="ARBA" id="ARBA00047899"/>
    </source>
</evidence>
<comment type="caution">
    <text evidence="11">The sequence shown here is derived from an EMBL/GenBank/DDBJ whole genome shotgun (WGS) entry which is preliminary data.</text>
</comment>
<keyword evidence="12" id="KW-1185">Reference proteome</keyword>
<keyword evidence="2" id="KW-0723">Serine/threonine-protein kinase</keyword>
<comment type="catalytic activity">
    <reaction evidence="7">
        <text>L-threonyl-[protein] + ATP = O-phospho-L-threonyl-[protein] + ADP + H(+)</text>
        <dbReference type="Rhea" id="RHEA:46608"/>
        <dbReference type="Rhea" id="RHEA-COMP:11060"/>
        <dbReference type="Rhea" id="RHEA-COMP:11605"/>
        <dbReference type="ChEBI" id="CHEBI:15378"/>
        <dbReference type="ChEBI" id="CHEBI:30013"/>
        <dbReference type="ChEBI" id="CHEBI:30616"/>
        <dbReference type="ChEBI" id="CHEBI:61977"/>
        <dbReference type="ChEBI" id="CHEBI:456216"/>
        <dbReference type="EC" id="2.7.11.1"/>
    </reaction>
</comment>
<feature type="domain" description="Protein kinase" evidence="10">
    <location>
        <begin position="50"/>
        <end position="322"/>
    </location>
</feature>
<dbReference type="CDD" id="cd14014">
    <property type="entry name" value="STKc_PknB_like"/>
    <property type="match status" value="1"/>
</dbReference>
<dbReference type="EMBL" id="JAMXFF010000004">
    <property type="protein sequence ID" value="MCT7965586.1"/>
    <property type="molecule type" value="Genomic_DNA"/>
</dbReference>
<dbReference type="SUPFAM" id="SSF48452">
    <property type="entry name" value="TPR-like"/>
    <property type="match status" value="1"/>
</dbReference>
<keyword evidence="3" id="KW-0808">Transferase</keyword>
<evidence type="ECO:0000313" key="11">
    <source>
        <dbReference type="EMBL" id="MCT7965586.1"/>
    </source>
</evidence>
<dbReference type="InterPro" id="IPR011990">
    <property type="entry name" value="TPR-like_helical_dom_sf"/>
</dbReference>